<reference evidence="1 2" key="2">
    <citation type="submission" date="2008-04" db="EMBL/GenBank/DDBJ databases">
        <authorList>
            <person name="Fulton L."/>
            <person name="Clifton S."/>
            <person name="Fulton B."/>
            <person name="Xu J."/>
            <person name="Minx P."/>
            <person name="Pepin K.H."/>
            <person name="Johnson M."/>
            <person name="Thiruvilangam P."/>
            <person name="Bhonagiri V."/>
            <person name="Nash W.E."/>
            <person name="Mardis E.R."/>
            <person name="Wilson R.K."/>
        </authorList>
    </citation>
    <scope>NUCLEOTIDE SEQUENCE [LARGE SCALE GENOMIC DNA]</scope>
    <source>
        <strain evidence="1 2">DSM 17136</strain>
    </source>
</reference>
<dbReference type="Proteomes" id="UP000003146">
    <property type="component" value="Unassembled WGS sequence"/>
</dbReference>
<sequence>MFTDPFFLFGTSDYKIIYYSDKFFDIRNLSDTDKMLNIL</sequence>
<dbReference type="AlphaFoldDB" id="B3JEG5"/>
<comment type="caution">
    <text evidence="1">The sequence shown here is derived from an EMBL/GenBank/DDBJ whole genome shotgun (WGS) entry which is preliminary data.</text>
</comment>
<protein>
    <submittedName>
        <fullName evidence="1">Uncharacterized protein</fullName>
    </submittedName>
</protein>
<gene>
    <name evidence="1" type="ORF">BACCOP_00256</name>
</gene>
<evidence type="ECO:0000313" key="1">
    <source>
        <dbReference type="EMBL" id="EDV02697.1"/>
    </source>
</evidence>
<reference evidence="1 2" key="1">
    <citation type="submission" date="2008-04" db="EMBL/GenBank/DDBJ databases">
        <title>Draft genome sequence of Bacteroides coprocola (DSM 17136).</title>
        <authorList>
            <person name="Sudarsanam P."/>
            <person name="Ley R."/>
            <person name="Guruge J."/>
            <person name="Turnbaugh P.J."/>
            <person name="Mahowald M."/>
            <person name="Liep D."/>
            <person name="Gordon J."/>
        </authorList>
    </citation>
    <scope>NUCLEOTIDE SEQUENCE [LARGE SCALE GENOMIC DNA]</scope>
    <source>
        <strain evidence="1 2">DSM 17136</strain>
    </source>
</reference>
<dbReference type="EMBL" id="ABIY02000022">
    <property type="protein sequence ID" value="EDV02697.1"/>
    <property type="molecule type" value="Genomic_DNA"/>
</dbReference>
<organism evidence="1 2">
    <name type="scientific">Phocaeicola coprocola DSM 17136</name>
    <dbReference type="NCBI Taxonomy" id="470145"/>
    <lineage>
        <taxon>Bacteria</taxon>
        <taxon>Pseudomonadati</taxon>
        <taxon>Bacteroidota</taxon>
        <taxon>Bacteroidia</taxon>
        <taxon>Bacteroidales</taxon>
        <taxon>Bacteroidaceae</taxon>
        <taxon>Phocaeicola</taxon>
    </lineage>
</organism>
<evidence type="ECO:0000313" key="2">
    <source>
        <dbReference type="Proteomes" id="UP000003146"/>
    </source>
</evidence>
<dbReference type="HOGENOM" id="CLU_3304560_0_0_10"/>
<proteinExistence type="predicted"/>
<name>B3JEG5_9BACT</name>
<dbReference type="STRING" id="470145.BACCOP_00256"/>
<accession>B3JEG5</accession>